<reference evidence="1" key="1">
    <citation type="journal article" date="2014" name="Front. Microbiol.">
        <title>High frequency of phylogenetically diverse reductive dehalogenase-homologous genes in deep subseafloor sedimentary metagenomes.</title>
        <authorList>
            <person name="Kawai M."/>
            <person name="Futagami T."/>
            <person name="Toyoda A."/>
            <person name="Takaki Y."/>
            <person name="Nishi S."/>
            <person name="Hori S."/>
            <person name="Arai W."/>
            <person name="Tsubouchi T."/>
            <person name="Morono Y."/>
            <person name="Uchiyama I."/>
            <person name="Ito T."/>
            <person name="Fujiyama A."/>
            <person name="Inagaki F."/>
            <person name="Takami H."/>
        </authorList>
    </citation>
    <scope>NUCLEOTIDE SEQUENCE</scope>
    <source>
        <strain evidence="1">Expedition CK06-06</strain>
    </source>
</reference>
<organism evidence="1">
    <name type="scientific">marine sediment metagenome</name>
    <dbReference type="NCBI Taxonomy" id="412755"/>
    <lineage>
        <taxon>unclassified sequences</taxon>
        <taxon>metagenomes</taxon>
        <taxon>ecological metagenomes</taxon>
    </lineage>
</organism>
<comment type="caution">
    <text evidence="1">The sequence shown here is derived from an EMBL/GenBank/DDBJ whole genome shotgun (WGS) entry which is preliminary data.</text>
</comment>
<sequence length="41" mass="4655">SEVKKDLLSSIKHTGQSYDGLIQDLVKYWKEGKRMEGKSGD</sequence>
<name>X1QVJ9_9ZZZZ</name>
<dbReference type="AlphaFoldDB" id="X1QVJ9"/>
<accession>X1QVJ9</accession>
<feature type="non-terminal residue" evidence="1">
    <location>
        <position position="1"/>
    </location>
</feature>
<protein>
    <submittedName>
        <fullName evidence="1">Uncharacterized protein</fullName>
    </submittedName>
</protein>
<proteinExistence type="predicted"/>
<dbReference type="EMBL" id="BARV01041883">
    <property type="protein sequence ID" value="GAI54920.1"/>
    <property type="molecule type" value="Genomic_DNA"/>
</dbReference>
<evidence type="ECO:0000313" key="1">
    <source>
        <dbReference type="EMBL" id="GAI54920.1"/>
    </source>
</evidence>
<gene>
    <name evidence="1" type="ORF">S06H3_63212</name>
</gene>